<organism evidence="1 2">
    <name type="scientific">Brassica rapa subsp. trilocularis</name>
    <dbReference type="NCBI Taxonomy" id="1813537"/>
    <lineage>
        <taxon>Eukaryota</taxon>
        <taxon>Viridiplantae</taxon>
        <taxon>Streptophyta</taxon>
        <taxon>Embryophyta</taxon>
        <taxon>Tracheophyta</taxon>
        <taxon>Spermatophyta</taxon>
        <taxon>Magnoliopsida</taxon>
        <taxon>eudicotyledons</taxon>
        <taxon>Gunneridae</taxon>
        <taxon>Pentapetalae</taxon>
        <taxon>rosids</taxon>
        <taxon>malvids</taxon>
        <taxon>Brassicales</taxon>
        <taxon>Brassicaceae</taxon>
        <taxon>Brassiceae</taxon>
        <taxon>Brassica</taxon>
    </lineage>
</organism>
<gene>
    <name evidence="1" type="primary">A10g505930.1_BraROA</name>
    <name evidence="1" type="ORF">IGI04_041000</name>
</gene>
<sequence length="70" mass="8073">MTVAGEIFKGLIWGLHWSEGPTGFEDVCFDCLRILMEQVKRWRLFWSNGRNLSIDTGTLVPQLRITCNDT</sequence>
<comment type="caution">
    <text evidence="1">The sequence shown here is derived from an EMBL/GenBank/DDBJ whole genome shotgun (WGS) entry which is preliminary data.</text>
</comment>
<name>A0ABQ7KPH8_BRACM</name>
<dbReference type="EMBL" id="JADBGQ010000010">
    <property type="protein sequence ID" value="KAG5376404.1"/>
    <property type="molecule type" value="Genomic_DNA"/>
</dbReference>
<reference evidence="1 2" key="1">
    <citation type="submission" date="2021-03" db="EMBL/GenBank/DDBJ databases">
        <authorList>
            <person name="King G.J."/>
            <person name="Bancroft I."/>
            <person name="Baten A."/>
            <person name="Bloomfield J."/>
            <person name="Borpatragohain P."/>
            <person name="He Z."/>
            <person name="Irish N."/>
            <person name="Irwin J."/>
            <person name="Liu K."/>
            <person name="Mauleon R.P."/>
            <person name="Moore J."/>
            <person name="Morris R."/>
            <person name="Ostergaard L."/>
            <person name="Wang B."/>
            <person name="Wells R."/>
        </authorList>
    </citation>
    <scope>NUCLEOTIDE SEQUENCE [LARGE SCALE GENOMIC DNA]</scope>
    <source>
        <strain evidence="1">R-o-18</strain>
        <tissue evidence="1">Leaf</tissue>
    </source>
</reference>
<keyword evidence="2" id="KW-1185">Reference proteome</keyword>
<accession>A0ABQ7KPH8</accession>
<evidence type="ECO:0000313" key="1">
    <source>
        <dbReference type="EMBL" id="KAG5376404.1"/>
    </source>
</evidence>
<protein>
    <submittedName>
        <fullName evidence="1">Uncharacterized protein</fullName>
    </submittedName>
</protein>
<dbReference type="Proteomes" id="UP000823674">
    <property type="component" value="Chromosome A10"/>
</dbReference>
<proteinExistence type="predicted"/>
<evidence type="ECO:0000313" key="2">
    <source>
        <dbReference type="Proteomes" id="UP000823674"/>
    </source>
</evidence>